<organism evidence="1 2">
    <name type="scientific">Mycoplasma mycoides subsp. mycoides</name>
    <dbReference type="NCBI Taxonomy" id="2103"/>
    <lineage>
        <taxon>Bacteria</taxon>
        <taxon>Bacillati</taxon>
        <taxon>Mycoplasmatota</taxon>
        <taxon>Mollicutes</taxon>
        <taxon>Mycoplasmataceae</taxon>
        <taxon>Mycoplasma</taxon>
    </lineage>
</organism>
<evidence type="ECO:0000313" key="1">
    <source>
        <dbReference type="EMBL" id="KJQ46007.1"/>
    </source>
</evidence>
<comment type="caution">
    <text evidence="1">The sequence shown here is derived from an EMBL/GenBank/DDBJ whole genome shotgun (WGS) entry which is preliminary data.</text>
</comment>
<evidence type="ECO:0000313" key="2">
    <source>
        <dbReference type="Proteomes" id="UP000033624"/>
    </source>
</evidence>
<name>A0AAE2JTC1_MYCMY</name>
<dbReference type="AlphaFoldDB" id="A0AAE2JTC1"/>
<gene>
    <name evidence="1" type="ORF">TS59_0701</name>
</gene>
<accession>A0AAE2JTC1</accession>
<dbReference type="EMBL" id="LAEW01000001">
    <property type="protein sequence ID" value="KJQ46007.1"/>
    <property type="molecule type" value="Genomic_DNA"/>
</dbReference>
<sequence>MLDEKIAFASKELPEVFKQMSSLQNQLNELLKIEKDLSIRLSKDDTFKELDKIITQLNEKHYEKGEYETKLSQINDSEKIIFKLKQKISLLSNDLYSKEFKNKLDERLNTFNKYFQKLSDTLYNERYFLTYSNRKWKK</sequence>
<dbReference type="Proteomes" id="UP000033624">
    <property type="component" value="Unassembled WGS sequence"/>
</dbReference>
<protein>
    <submittedName>
        <fullName evidence="1">Uncharacterized protein</fullName>
    </submittedName>
</protein>
<dbReference type="RefSeq" id="WP_230592180.1">
    <property type="nucleotide sequence ID" value="NZ_CP143993.1"/>
</dbReference>
<proteinExistence type="predicted"/>
<reference evidence="1 2" key="1">
    <citation type="submission" date="2015-02" db="EMBL/GenBank/DDBJ databases">
        <title>Mycoplasma mycoides subsp. mycoides strain:B237 Genome sequencing.</title>
        <authorList>
            <person name="Fischer A."/>
            <person name="Santana-Cruz I."/>
            <person name="Schieck E."/>
            <person name="Gourle H."/>
            <person name="Lambert M."/>
            <person name="Nadendla S."/>
            <person name="Miller R.A."/>
            <person name="Weber J."/>
            <person name="Bongcam-Rudloff E."/>
            <person name="Vashee S."/>
            <person name="Frey J."/>
            <person name="Jores J."/>
        </authorList>
    </citation>
    <scope>NUCLEOTIDE SEQUENCE [LARGE SCALE GENOMIC DNA]</scope>
    <source>
        <strain evidence="1 2">B237</strain>
    </source>
</reference>